<evidence type="ECO:0000313" key="2">
    <source>
        <dbReference type="Proteomes" id="UP001062846"/>
    </source>
</evidence>
<reference evidence="1" key="1">
    <citation type="submission" date="2022-02" db="EMBL/GenBank/DDBJ databases">
        <title>Plant Genome Project.</title>
        <authorList>
            <person name="Zhang R.-G."/>
        </authorList>
    </citation>
    <scope>NUCLEOTIDE SEQUENCE</scope>
    <source>
        <strain evidence="1">AT1</strain>
    </source>
</reference>
<name>A0ACC0M501_RHOML</name>
<evidence type="ECO:0000313" key="1">
    <source>
        <dbReference type="EMBL" id="KAI8535654.1"/>
    </source>
</evidence>
<dbReference type="Proteomes" id="UP001062846">
    <property type="component" value="Chromosome 10"/>
</dbReference>
<gene>
    <name evidence="1" type="ORF">RHMOL_Rhmol10G0191100</name>
</gene>
<sequence length="978" mass="110757">MSRGRGAGSSCTGFDPNTPSDDIGWKFGKMVENNNRNKSQCIFCGKIVSGGITRLKEHLAHKKGQVSSCPSVSGEVRELMMKYLIDCSKKQQDKRKRHEELKEKIRATQCDEEYENVAFNNDSDESDDSDPEMTIARQESVRMQYEHEERQRFQNRTGGRYHVGGSSGAGGSGNHDIWPPSGFSRRCSSVRETNTKKQWSSLTTPEARLAEIEVDLHRSKGQIQSKMSSRFLKAAKQKLGRAVSQFVLYTRLPSNTINSPWLEPMLDVAREVGKGTKLPSSYEVAKVYLPKEYEAIQKWIGSLKTTWEERGVSIMCDGWSGPRRRHLVNFLVYSNRGTVFHKSIDATDVFSRTADYYFGLMDKVVEEIGEQYIVQIITDNEAAMKAAGYFLNPIYQYGGNLSNHREVMDGVRKVIMRLLPDLNEQVEAINQISVFRNKEDSFGTLVAQAAVQATNPAEWWIHCGVFTPQLQKVAVKVLSQTTSSSNCERNWNTFSLLHTKTRNRLKYQKLNKIVYVYYNMRLKIRHATRRSDEERDDHFNPINLDYIFDEDDPLAEWLQEEEHAIVDGVDNSEWSAVAMKTLNDDEIDVLEGGKLERDREKTIRSNKTVKIRNQALLSGFAYCISSCSMILVNKYVLSSYDFNAGISLMLYQNLVSVVIVSLLSVFGLITTEPLTWRLIKVHPSQQAPTAHSRSQPSFCLKYINVAMVTVLKNVTNVITAVGEMYLFSKHHDNRVWAALFLMIISAVSGGITDLSFHAVGYAWQITNCFLTASYSLTLRRVMDTAKQVTRSGNLSEFSMVLLNNTLSLPLGVILIFIFNEVDYLSRTFPFFCFAMFKSSAYLMDAYVFFNKWQTTSKNAYLLVGDDIKRIFGSSNQLHFNVVSSSNRGHYIQVSLKDMLKNFETWVTFLVLKLATCAMVVRSLSLACLVGSLNKIPLSVAGIFLFNVPTSLENSASILFGLVAGVFFARAKMREKSQS</sequence>
<accession>A0ACC0M501</accession>
<proteinExistence type="predicted"/>
<dbReference type="EMBL" id="CM046397">
    <property type="protein sequence ID" value="KAI8535654.1"/>
    <property type="molecule type" value="Genomic_DNA"/>
</dbReference>
<protein>
    <submittedName>
        <fullName evidence="1">Uncharacterized protein</fullName>
    </submittedName>
</protein>
<organism evidence="1 2">
    <name type="scientific">Rhododendron molle</name>
    <name type="common">Chinese azalea</name>
    <name type="synonym">Azalea mollis</name>
    <dbReference type="NCBI Taxonomy" id="49168"/>
    <lineage>
        <taxon>Eukaryota</taxon>
        <taxon>Viridiplantae</taxon>
        <taxon>Streptophyta</taxon>
        <taxon>Embryophyta</taxon>
        <taxon>Tracheophyta</taxon>
        <taxon>Spermatophyta</taxon>
        <taxon>Magnoliopsida</taxon>
        <taxon>eudicotyledons</taxon>
        <taxon>Gunneridae</taxon>
        <taxon>Pentapetalae</taxon>
        <taxon>asterids</taxon>
        <taxon>Ericales</taxon>
        <taxon>Ericaceae</taxon>
        <taxon>Ericoideae</taxon>
        <taxon>Rhodoreae</taxon>
        <taxon>Rhododendron</taxon>
    </lineage>
</organism>
<comment type="caution">
    <text evidence="1">The sequence shown here is derived from an EMBL/GenBank/DDBJ whole genome shotgun (WGS) entry which is preliminary data.</text>
</comment>
<keyword evidence="2" id="KW-1185">Reference proteome</keyword>